<dbReference type="InterPro" id="IPR029058">
    <property type="entry name" value="AB_hydrolase_fold"/>
</dbReference>
<dbReference type="Gene3D" id="3.40.50.1820">
    <property type="entry name" value="alpha/beta hydrolase"/>
    <property type="match status" value="1"/>
</dbReference>
<accession>D4AU93</accession>
<reference evidence="3" key="1">
    <citation type="journal article" date="2011" name="Genome Biol.">
        <title>Comparative and functional genomics provide insights into the pathogenicity of dermatophytic fungi.</title>
        <authorList>
            <person name="Burmester A."/>
            <person name="Shelest E."/>
            <person name="Gloeckner G."/>
            <person name="Heddergott C."/>
            <person name="Schindler S."/>
            <person name="Staib P."/>
            <person name="Heidel A."/>
            <person name="Felder M."/>
            <person name="Petzold A."/>
            <person name="Szafranski K."/>
            <person name="Feuermann M."/>
            <person name="Pedruzzi I."/>
            <person name="Priebe S."/>
            <person name="Groth M."/>
            <person name="Winkler R."/>
            <person name="Li W."/>
            <person name="Kniemeyer O."/>
            <person name="Schroeckh V."/>
            <person name="Hertweck C."/>
            <person name="Hube B."/>
            <person name="White T.C."/>
            <person name="Platzer M."/>
            <person name="Guthke R."/>
            <person name="Heitman J."/>
            <person name="Woestemeyer J."/>
            <person name="Zipfel P.F."/>
            <person name="Monod M."/>
            <person name="Brakhage A.A."/>
        </authorList>
    </citation>
    <scope>NUCLEOTIDE SEQUENCE [LARGE SCALE GENOMIC DNA]</scope>
    <source>
        <strain evidence="3">ATCC MYA-4681 / CBS 112371</strain>
    </source>
</reference>
<sequence>MVGNNTLLTEINHHGKRLYYKKHGNPTGPPIVFVHGLGGRSEYYDPLISSLALAKTYSIHQFDLEGHGQSPLSTRSAMTISSLADDVENIFSLAGISSALPAILVGWSMGSIIATLFTIKNPGLVHKLILLGPPPCPLPTAGQNATLARAAVVRSRGMSAVADTVATAATSSLTRSRKPAVYTAALSTLLSQDPESYARACTALANESKPLELEKLTCQTLIITGDEDKVSPPVTCSAIASSIPNCRPPVVLKDVGHCILTIRDRDFGWTGSIYKPGWTNKYPASVSTTCYMVGTIYDIYFGTDITGIRLIMLN</sequence>
<dbReference type="HOGENOM" id="CLU_020336_50_3_1"/>
<keyword evidence="3" id="KW-1185">Reference proteome</keyword>
<dbReference type="OMA" id="CQTLIIT"/>
<evidence type="ECO:0000313" key="3">
    <source>
        <dbReference type="Proteomes" id="UP000008866"/>
    </source>
</evidence>
<dbReference type="eggNOG" id="KOG1535">
    <property type="taxonomic scope" value="Eukaryota"/>
</dbReference>
<dbReference type="PRINTS" id="PR00111">
    <property type="entry name" value="ABHYDROLASE"/>
</dbReference>
<dbReference type="STRING" id="663331.D4AU93"/>
<dbReference type="Pfam" id="PF00561">
    <property type="entry name" value="Abhydrolase_1"/>
    <property type="match status" value="1"/>
</dbReference>
<dbReference type="GO" id="GO:0046464">
    <property type="term" value="P:acylglycerol catabolic process"/>
    <property type="evidence" value="ECO:0007669"/>
    <property type="project" value="TreeGrafter"/>
</dbReference>
<dbReference type="RefSeq" id="XP_003014003.1">
    <property type="nucleotide sequence ID" value="XM_003013957.1"/>
</dbReference>
<dbReference type="Proteomes" id="UP000008866">
    <property type="component" value="Unassembled WGS sequence"/>
</dbReference>
<protein>
    <submittedName>
        <fullName evidence="2">Alpha/beta hydrolase, putative</fullName>
    </submittedName>
</protein>
<feature type="domain" description="AB hydrolase-1" evidence="1">
    <location>
        <begin position="29"/>
        <end position="260"/>
    </location>
</feature>
<comment type="caution">
    <text evidence="2">The sequence shown here is derived from an EMBL/GenBank/DDBJ whole genome shotgun (WGS) entry which is preliminary data.</text>
</comment>
<dbReference type="GeneID" id="9521420"/>
<gene>
    <name evidence="2" type="ORF">ARB_07723</name>
</gene>
<name>D4AU93_ARTBC</name>
<dbReference type="SUPFAM" id="SSF53474">
    <property type="entry name" value="alpha/beta-Hydrolases"/>
    <property type="match status" value="1"/>
</dbReference>
<proteinExistence type="predicted"/>
<evidence type="ECO:0000313" key="2">
    <source>
        <dbReference type="EMBL" id="EFE33363.1"/>
    </source>
</evidence>
<dbReference type="PANTHER" id="PTHR43798">
    <property type="entry name" value="MONOACYLGLYCEROL LIPASE"/>
    <property type="match status" value="1"/>
</dbReference>
<evidence type="ECO:0000259" key="1">
    <source>
        <dbReference type="Pfam" id="PF00561"/>
    </source>
</evidence>
<organism evidence="2 3">
    <name type="scientific">Arthroderma benhamiae (strain ATCC MYA-4681 / CBS 112371)</name>
    <name type="common">Trichophyton mentagrophytes</name>
    <dbReference type="NCBI Taxonomy" id="663331"/>
    <lineage>
        <taxon>Eukaryota</taxon>
        <taxon>Fungi</taxon>
        <taxon>Dikarya</taxon>
        <taxon>Ascomycota</taxon>
        <taxon>Pezizomycotina</taxon>
        <taxon>Eurotiomycetes</taxon>
        <taxon>Eurotiomycetidae</taxon>
        <taxon>Onygenales</taxon>
        <taxon>Arthrodermataceae</taxon>
        <taxon>Trichophyton</taxon>
    </lineage>
</organism>
<dbReference type="AlphaFoldDB" id="D4AU93"/>
<dbReference type="PANTHER" id="PTHR43798:SF5">
    <property type="entry name" value="MONOACYLGLYCEROL LIPASE ABHD6"/>
    <property type="match status" value="1"/>
</dbReference>
<dbReference type="InterPro" id="IPR050266">
    <property type="entry name" value="AB_hydrolase_sf"/>
</dbReference>
<dbReference type="EMBL" id="ABSU01000010">
    <property type="protein sequence ID" value="EFE33363.1"/>
    <property type="molecule type" value="Genomic_DNA"/>
</dbReference>
<dbReference type="KEGG" id="abe:ARB_07723"/>
<keyword evidence="2" id="KW-0378">Hydrolase</keyword>
<dbReference type="GO" id="GO:0016020">
    <property type="term" value="C:membrane"/>
    <property type="evidence" value="ECO:0007669"/>
    <property type="project" value="TreeGrafter"/>
</dbReference>
<dbReference type="InterPro" id="IPR000073">
    <property type="entry name" value="AB_hydrolase_1"/>
</dbReference>
<dbReference type="GO" id="GO:0047372">
    <property type="term" value="F:monoacylglycerol lipase activity"/>
    <property type="evidence" value="ECO:0007669"/>
    <property type="project" value="TreeGrafter"/>
</dbReference>